<evidence type="ECO:0000313" key="3">
    <source>
        <dbReference type="EMBL" id="ENO17034.2"/>
    </source>
</evidence>
<feature type="compositionally biased region" description="Gly residues" evidence="1">
    <location>
        <begin position="373"/>
        <end position="382"/>
    </location>
</feature>
<dbReference type="PATRIC" id="fig|626887.3.peg.242"/>
<name>N6W9T9_9GAMM</name>
<evidence type="ECO:0000256" key="1">
    <source>
        <dbReference type="SAM" id="MobiDB-lite"/>
    </source>
</evidence>
<dbReference type="PANTHER" id="PTHR37533:SF2">
    <property type="entry name" value="FLAGELLAR HOOK-LENGTH CONTROL PROTEIN"/>
    <property type="match status" value="1"/>
</dbReference>
<dbReference type="Proteomes" id="UP000013165">
    <property type="component" value="Unassembled WGS sequence"/>
</dbReference>
<dbReference type="eggNOG" id="COG3144">
    <property type="taxonomic scope" value="Bacteria"/>
</dbReference>
<dbReference type="HOGENOM" id="CLU_052494_0_0_6"/>
<sequence length="412" mass="43635">MSGMVLTPVSPTPEKSIERQGSTSESERSAERFDEVSAREKARLERKEARQDRADQRAEDNRVASRQAEQDRLEESRAKQSEHADKAEERPETAKAEDNTSGGQGSNRGSADDNASDNKSGAAGEQAAEQDSVTGDEVLPMLFSVPGQQETGAQAVNGLTVGANAKGTGLPPTSGTVLDKLMMQPQQQGAGAGSGDSLLGMKGEQLGLLAGKTALGADGKAVDFSGQLARFQGSGETSSQQNPATALQRGLEGRESMATLKSYSTSVELPVQHAQWGEKVAGKLAWLTSQRMSAAEIHITPPDLGPLEVRVQVQHDQAHVTVHATHSAVRDQLELNGHRLRDMLQENGLNLEKFEVSAESSDQGAQQDLAEEGGSGGRGYGRGADAELEVVDEPLAGGSLDLSWRGEVDLYA</sequence>
<feature type="compositionally biased region" description="Basic and acidic residues" evidence="1">
    <location>
        <begin position="25"/>
        <end position="98"/>
    </location>
</feature>
<accession>N6W9T9</accession>
<dbReference type="AlphaFoldDB" id="N6W9T9"/>
<dbReference type="RefSeq" id="WP_081614656.1">
    <property type="nucleotide sequence ID" value="NZ_AP028878.1"/>
</dbReference>
<dbReference type="InterPro" id="IPR038610">
    <property type="entry name" value="FliK-like_C_sf"/>
</dbReference>
<dbReference type="CDD" id="cd17470">
    <property type="entry name" value="T3SS_Flik_C"/>
    <property type="match status" value="1"/>
</dbReference>
<dbReference type="EMBL" id="APLQ01000007">
    <property type="protein sequence ID" value="ENO17034.2"/>
    <property type="molecule type" value="Genomic_DNA"/>
</dbReference>
<proteinExistence type="predicted"/>
<keyword evidence="4" id="KW-1185">Reference proteome</keyword>
<gene>
    <name evidence="3" type="ORF">J057_01304</name>
</gene>
<reference evidence="3 4" key="1">
    <citation type="journal article" date="2013" name="Genome Announc.">
        <title>Genome Sequence of the Polycyclic Aromatic Hydrocarbon-Degrading Bacterium Strain Marinobacter nanhaiticus D15-8WT.</title>
        <authorList>
            <person name="Cui Z."/>
            <person name="Gao W."/>
            <person name="Li Q."/>
            <person name="Xu G."/>
            <person name="Zheng L."/>
        </authorList>
    </citation>
    <scope>NUCLEOTIDE SEQUENCE [LARGE SCALE GENOMIC DNA]</scope>
    <source>
        <strain evidence="3 4">D15-8W</strain>
    </source>
</reference>
<feature type="domain" description="Flagellar hook-length control protein-like C-terminal" evidence="2">
    <location>
        <begin position="283"/>
        <end position="364"/>
    </location>
</feature>
<dbReference type="InterPro" id="IPR021136">
    <property type="entry name" value="Flagellar_hook_control-like_C"/>
</dbReference>
<evidence type="ECO:0000259" key="2">
    <source>
        <dbReference type="Pfam" id="PF02120"/>
    </source>
</evidence>
<dbReference type="Pfam" id="PF02120">
    <property type="entry name" value="Flg_hook"/>
    <property type="match status" value="1"/>
</dbReference>
<feature type="region of interest" description="Disordered" evidence="1">
    <location>
        <begin position="356"/>
        <end position="385"/>
    </location>
</feature>
<evidence type="ECO:0000313" key="4">
    <source>
        <dbReference type="Proteomes" id="UP000013165"/>
    </source>
</evidence>
<dbReference type="Gene3D" id="3.30.750.140">
    <property type="match status" value="1"/>
</dbReference>
<feature type="region of interest" description="Disordered" evidence="1">
    <location>
        <begin position="1"/>
        <end position="138"/>
    </location>
</feature>
<dbReference type="STRING" id="626887.J057_01304"/>
<dbReference type="InterPro" id="IPR052563">
    <property type="entry name" value="FliK"/>
</dbReference>
<protein>
    <recommendedName>
        <fullName evidence="2">Flagellar hook-length control protein-like C-terminal domain-containing protein</fullName>
    </recommendedName>
</protein>
<dbReference type="PANTHER" id="PTHR37533">
    <property type="entry name" value="FLAGELLAR HOOK-LENGTH CONTROL PROTEIN"/>
    <property type="match status" value="1"/>
</dbReference>
<organism evidence="3 4">
    <name type="scientific">Marinobacter nanhaiticus D15-8W</name>
    <dbReference type="NCBI Taxonomy" id="626887"/>
    <lineage>
        <taxon>Bacteria</taxon>
        <taxon>Pseudomonadati</taxon>
        <taxon>Pseudomonadota</taxon>
        <taxon>Gammaproteobacteria</taxon>
        <taxon>Pseudomonadales</taxon>
        <taxon>Marinobacteraceae</taxon>
        <taxon>Marinobacter</taxon>
    </lineage>
</organism>
<comment type="caution">
    <text evidence="3">The sequence shown here is derived from an EMBL/GenBank/DDBJ whole genome shotgun (WGS) entry which is preliminary data.</text>
</comment>
<dbReference type="OrthoDB" id="1792985at2"/>